<keyword evidence="3" id="KW-1185">Reference proteome</keyword>
<evidence type="ECO:0000256" key="1">
    <source>
        <dbReference type="SAM" id="MobiDB-lite"/>
    </source>
</evidence>
<dbReference type="Proteomes" id="UP001516023">
    <property type="component" value="Unassembled WGS sequence"/>
</dbReference>
<gene>
    <name evidence="2" type="ORF">HJC23_003750</name>
</gene>
<dbReference type="AlphaFoldDB" id="A0ABD3QX60"/>
<feature type="compositionally biased region" description="Polar residues" evidence="1">
    <location>
        <begin position="22"/>
        <end position="33"/>
    </location>
</feature>
<protein>
    <submittedName>
        <fullName evidence="2">Uncharacterized protein</fullName>
    </submittedName>
</protein>
<accession>A0ABD3QX60</accession>
<reference evidence="2 3" key="1">
    <citation type="journal article" date="2020" name="G3 (Bethesda)">
        <title>Improved Reference Genome for Cyclotella cryptica CCMP332, a Model for Cell Wall Morphogenesis, Salinity Adaptation, and Lipid Production in Diatoms (Bacillariophyta).</title>
        <authorList>
            <person name="Roberts W.R."/>
            <person name="Downey K.M."/>
            <person name="Ruck E.C."/>
            <person name="Traller J.C."/>
            <person name="Alverson A.J."/>
        </authorList>
    </citation>
    <scope>NUCLEOTIDE SEQUENCE [LARGE SCALE GENOMIC DNA]</scope>
    <source>
        <strain evidence="2 3">CCMP332</strain>
    </source>
</reference>
<comment type="caution">
    <text evidence="2">The sequence shown here is derived from an EMBL/GenBank/DDBJ whole genome shotgun (WGS) entry which is preliminary data.</text>
</comment>
<organism evidence="2 3">
    <name type="scientific">Cyclotella cryptica</name>
    <dbReference type="NCBI Taxonomy" id="29204"/>
    <lineage>
        <taxon>Eukaryota</taxon>
        <taxon>Sar</taxon>
        <taxon>Stramenopiles</taxon>
        <taxon>Ochrophyta</taxon>
        <taxon>Bacillariophyta</taxon>
        <taxon>Coscinodiscophyceae</taxon>
        <taxon>Thalassiosirophycidae</taxon>
        <taxon>Stephanodiscales</taxon>
        <taxon>Stephanodiscaceae</taxon>
        <taxon>Cyclotella</taxon>
    </lineage>
</organism>
<proteinExistence type="predicted"/>
<evidence type="ECO:0000313" key="3">
    <source>
        <dbReference type="Proteomes" id="UP001516023"/>
    </source>
</evidence>
<dbReference type="EMBL" id="JABMIG020000012">
    <property type="protein sequence ID" value="KAL3803696.1"/>
    <property type="molecule type" value="Genomic_DNA"/>
</dbReference>
<sequence>MTKLLQGSNSNGIALIEEWPQSRESASTRATPRTKSKEVHFSEYSTRRVYVSDPSYESRKSYSSSDQIIFRKQAAHDAFRIKHLISSCPAQPGYAIQQLIECGLLTREELLGIEHLVSINAEQAYRKRRDYIKSVLCAQKLLRETNENKVNAEQLASVAIAKSSRMIEKARLRAALAL</sequence>
<feature type="region of interest" description="Disordered" evidence="1">
    <location>
        <begin position="19"/>
        <end position="38"/>
    </location>
</feature>
<name>A0ABD3QX60_9STRA</name>
<evidence type="ECO:0000313" key="2">
    <source>
        <dbReference type="EMBL" id="KAL3803696.1"/>
    </source>
</evidence>